<dbReference type="Proteomes" id="UP001082899">
    <property type="component" value="Unassembled WGS sequence"/>
</dbReference>
<dbReference type="InterPro" id="IPR009061">
    <property type="entry name" value="DNA-bd_dom_put_sf"/>
</dbReference>
<evidence type="ECO:0000313" key="2">
    <source>
        <dbReference type="Proteomes" id="UP001082899"/>
    </source>
</evidence>
<evidence type="ECO:0000313" key="1">
    <source>
        <dbReference type="EMBL" id="MCY0389983.1"/>
    </source>
</evidence>
<name>A0ABT3ZTT3_9BURK</name>
<keyword evidence="2" id="KW-1185">Reference proteome</keyword>
<sequence>MNTTIAMRAHEAAAVIGCSVRQVWAMAKTGELPAIRSGSLRSKSPWLFDLDDVRKLKMDLDLAPIDVAARTVGMPINTLYSWITRGAVKPT</sequence>
<comment type="caution">
    <text evidence="1">The sequence shown here is derived from an EMBL/GenBank/DDBJ whole genome shotgun (WGS) entry which is preliminary data.</text>
</comment>
<protein>
    <submittedName>
        <fullName evidence="1">Helix-turn-helix domain-containing protein</fullName>
    </submittedName>
</protein>
<accession>A0ABT3ZTT3</accession>
<reference evidence="1" key="1">
    <citation type="submission" date="2022-11" db="EMBL/GenBank/DDBJ databases">
        <title>Robbsia betulipollinis sp. nov., isolated from pollen of birch (Betula pendula).</title>
        <authorList>
            <person name="Shi H."/>
            <person name="Ambika Manirajan B."/>
            <person name="Ratering S."/>
            <person name="Geissler-Plaum R."/>
            <person name="Schnell S."/>
        </authorList>
    </citation>
    <scope>NUCLEOTIDE SEQUENCE</scope>
    <source>
        <strain evidence="1">Bb-Pol-6</strain>
    </source>
</reference>
<dbReference type="RefSeq" id="WP_267849944.1">
    <property type="nucleotide sequence ID" value="NZ_JAPMXC010000026.1"/>
</dbReference>
<dbReference type="SUPFAM" id="SSF46955">
    <property type="entry name" value="Putative DNA-binding domain"/>
    <property type="match status" value="1"/>
</dbReference>
<proteinExistence type="predicted"/>
<organism evidence="1 2">
    <name type="scientific">Robbsia betulipollinis</name>
    <dbReference type="NCBI Taxonomy" id="2981849"/>
    <lineage>
        <taxon>Bacteria</taxon>
        <taxon>Pseudomonadati</taxon>
        <taxon>Pseudomonadota</taxon>
        <taxon>Betaproteobacteria</taxon>
        <taxon>Burkholderiales</taxon>
        <taxon>Burkholderiaceae</taxon>
        <taxon>Robbsia</taxon>
    </lineage>
</organism>
<gene>
    <name evidence="1" type="ORF">OVY01_22865</name>
</gene>
<dbReference type="EMBL" id="JAPMXC010000026">
    <property type="protein sequence ID" value="MCY0389983.1"/>
    <property type="molecule type" value="Genomic_DNA"/>
</dbReference>